<feature type="transmembrane region" description="Helical" evidence="1">
    <location>
        <begin position="39"/>
        <end position="56"/>
    </location>
</feature>
<feature type="transmembrane region" description="Helical" evidence="1">
    <location>
        <begin position="118"/>
        <end position="140"/>
    </location>
</feature>
<proteinExistence type="predicted"/>
<evidence type="ECO:0000256" key="1">
    <source>
        <dbReference type="SAM" id="Phobius"/>
    </source>
</evidence>
<sequence length="143" mass="16632">MKEKFLHVLRMLWYFLIGLICLGLILLYLGDVKTTGLKFAWYQVYLLITVLLLPFFRNMHPNWFSAKYANDNQNKLDQYHNQTAAAAKPGPWSTKGVGVNPYEYSTLYTISYDYGYGFIKALVMSTLFILFAPLFFFVGLKQK</sequence>
<reference evidence="2 3" key="1">
    <citation type="submission" date="2016-10" db="EMBL/GenBank/DDBJ databases">
        <authorList>
            <person name="Varghese N."/>
            <person name="Submissions S."/>
        </authorList>
    </citation>
    <scope>NUCLEOTIDE SEQUENCE [LARGE SCALE GENOMIC DNA]</scope>
    <source>
        <strain evidence="2 3">WC1T17</strain>
    </source>
</reference>
<organism evidence="2 3">
    <name type="scientific">Ligilactobacillus ruminis</name>
    <dbReference type="NCBI Taxonomy" id="1623"/>
    <lineage>
        <taxon>Bacteria</taxon>
        <taxon>Bacillati</taxon>
        <taxon>Bacillota</taxon>
        <taxon>Bacilli</taxon>
        <taxon>Lactobacillales</taxon>
        <taxon>Lactobacillaceae</taxon>
        <taxon>Ligilactobacillus</taxon>
    </lineage>
</organism>
<keyword evidence="1" id="KW-1133">Transmembrane helix</keyword>
<comment type="caution">
    <text evidence="2">The sequence shown here is derived from an EMBL/GenBank/DDBJ whole genome shotgun (WGS) entry which is preliminary data.</text>
</comment>
<evidence type="ECO:0000313" key="2">
    <source>
        <dbReference type="EMBL" id="SEM79843.1"/>
    </source>
</evidence>
<feature type="transmembrane region" description="Helical" evidence="1">
    <location>
        <begin position="12"/>
        <end position="30"/>
    </location>
</feature>
<dbReference type="Proteomes" id="UP000182089">
    <property type="component" value="Unassembled WGS sequence"/>
</dbReference>
<protein>
    <recommendedName>
        <fullName evidence="4">DUF3899 domain-containing protein</fullName>
    </recommendedName>
</protein>
<keyword evidence="1" id="KW-0812">Transmembrane</keyword>
<name>A0ABY1ACG9_9LACO</name>
<accession>A0ABY1ACG9</accession>
<keyword evidence="1" id="KW-0472">Membrane</keyword>
<gene>
    <name evidence="2" type="ORF">SAMN05216431_10921</name>
</gene>
<dbReference type="EMBL" id="FOCC01000009">
    <property type="protein sequence ID" value="SEM79843.1"/>
    <property type="molecule type" value="Genomic_DNA"/>
</dbReference>
<evidence type="ECO:0008006" key="4">
    <source>
        <dbReference type="Google" id="ProtNLM"/>
    </source>
</evidence>
<evidence type="ECO:0000313" key="3">
    <source>
        <dbReference type="Proteomes" id="UP000182089"/>
    </source>
</evidence>